<dbReference type="InterPro" id="IPR029016">
    <property type="entry name" value="GAF-like_dom_sf"/>
</dbReference>
<dbReference type="SUPFAM" id="SSF46785">
    <property type="entry name" value="Winged helix' DNA-binding domain"/>
    <property type="match status" value="1"/>
</dbReference>
<dbReference type="InterPro" id="IPR005471">
    <property type="entry name" value="Tscrpt_reg_IclR_N"/>
</dbReference>
<dbReference type="Pfam" id="PF01614">
    <property type="entry name" value="IclR_C"/>
    <property type="match status" value="1"/>
</dbReference>
<evidence type="ECO:0000313" key="6">
    <source>
        <dbReference type="EMBL" id="KRO62941.1"/>
    </source>
</evidence>
<dbReference type="EMBL" id="LIBO01000020">
    <property type="protein sequence ID" value="KRO62941.1"/>
    <property type="molecule type" value="Genomic_DNA"/>
</dbReference>
<dbReference type="SMART" id="SM00346">
    <property type="entry name" value="HTH_ICLR"/>
    <property type="match status" value="1"/>
</dbReference>
<name>A0A0R2RR54_9BACT</name>
<comment type="caution">
    <text evidence="6">The sequence shown here is derived from an EMBL/GenBank/DDBJ whole genome shotgun (WGS) entry which is preliminary data.</text>
</comment>
<keyword evidence="1" id="KW-0805">Transcription regulation</keyword>
<feature type="domain" description="IclR-ED" evidence="5">
    <location>
        <begin position="72"/>
        <end position="253"/>
    </location>
</feature>
<dbReference type="InterPro" id="IPR036388">
    <property type="entry name" value="WH-like_DNA-bd_sf"/>
</dbReference>
<dbReference type="Pfam" id="PF09339">
    <property type="entry name" value="HTH_IclR"/>
    <property type="match status" value="1"/>
</dbReference>
<dbReference type="PANTHER" id="PTHR30136:SF7">
    <property type="entry name" value="HTH-TYPE TRANSCRIPTIONAL REGULATOR KDGR-RELATED"/>
    <property type="match status" value="1"/>
</dbReference>
<dbReference type="SUPFAM" id="SSF55781">
    <property type="entry name" value="GAF domain-like"/>
    <property type="match status" value="1"/>
</dbReference>
<keyword evidence="3" id="KW-0804">Transcription</keyword>
<evidence type="ECO:0000313" key="7">
    <source>
        <dbReference type="Proteomes" id="UP000051269"/>
    </source>
</evidence>
<dbReference type="PROSITE" id="PS51078">
    <property type="entry name" value="ICLR_ED"/>
    <property type="match status" value="1"/>
</dbReference>
<reference evidence="6 7" key="1">
    <citation type="submission" date="2015-10" db="EMBL/GenBank/DDBJ databases">
        <title>Metagenome-Assembled Genomes uncover a global brackish microbiome.</title>
        <authorList>
            <person name="Hugerth L.W."/>
            <person name="Larsson J."/>
            <person name="Alneberg J."/>
            <person name="Lindh M.V."/>
            <person name="Legrand C."/>
            <person name="Pinhassi J."/>
            <person name="Andersson A.F."/>
        </authorList>
    </citation>
    <scope>NUCLEOTIDE SEQUENCE [LARGE SCALE GENOMIC DNA]</scope>
    <source>
        <strain evidence="6">BACL18 MAG-120507-bin52</strain>
    </source>
</reference>
<dbReference type="PROSITE" id="PS51077">
    <property type="entry name" value="HTH_ICLR"/>
    <property type="match status" value="1"/>
</dbReference>
<dbReference type="PANTHER" id="PTHR30136">
    <property type="entry name" value="HELIX-TURN-HELIX TRANSCRIPTIONAL REGULATOR, ICLR FAMILY"/>
    <property type="match status" value="1"/>
</dbReference>
<sequence length="254" mass="28071">MNKKIPSYPVPALDKGLEILEALSASPEPLALSALAQFLKRKNNEIFRMLNLLERRRYVLRDEAGGYRLSLRMYQLANAQPSLARLIEVAMPALRELSRTTGESCHLSVLEGLEIVILARVESSNRVRLVVELGGRFSALTTVSGRMILSNKEPGVRQELLDSAPEFQRLKPKDRRALLERIEFIAREGFSAAKDESVSGVVDAAVAIGGSSSGIDAAIAIAALTTESRRRDPQEFRHPLEECAKTLRDRLGIP</sequence>
<dbReference type="GO" id="GO:0003700">
    <property type="term" value="F:DNA-binding transcription factor activity"/>
    <property type="evidence" value="ECO:0007669"/>
    <property type="project" value="TreeGrafter"/>
</dbReference>
<dbReference type="Proteomes" id="UP000051269">
    <property type="component" value="Unassembled WGS sequence"/>
</dbReference>
<evidence type="ECO:0000256" key="3">
    <source>
        <dbReference type="ARBA" id="ARBA00023163"/>
    </source>
</evidence>
<dbReference type="GO" id="GO:0003677">
    <property type="term" value="F:DNA binding"/>
    <property type="evidence" value="ECO:0007669"/>
    <property type="project" value="UniProtKB-KW"/>
</dbReference>
<evidence type="ECO:0000259" key="4">
    <source>
        <dbReference type="PROSITE" id="PS51077"/>
    </source>
</evidence>
<dbReference type="GO" id="GO:0045892">
    <property type="term" value="P:negative regulation of DNA-templated transcription"/>
    <property type="evidence" value="ECO:0007669"/>
    <property type="project" value="TreeGrafter"/>
</dbReference>
<dbReference type="Gene3D" id="1.10.10.10">
    <property type="entry name" value="Winged helix-like DNA-binding domain superfamily/Winged helix DNA-binding domain"/>
    <property type="match status" value="1"/>
</dbReference>
<evidence type="ECO:0008006" key="8">
    <source>
        <dbReference type="Google" id="ProtNLM"/>
    </source>
</evidence>
<protein>
    <recommendedName>
        <fullName evidence="8">IclR family transcriptional regulator</fullName>
    </recommendedName>
</protein>
<evidence type="ECO:0000256" key="2">
    <source>
        <dbReference type="ARBA" id="ARBA00023125"/>
    </source>
</evidence>
<accession>A0A0R2RR54</accession>
<dbReference type="InterPro" id="IPR014757">
    <property type="entry name" value="Tscrpt_reg_IclR_C"/>
</dbReference>
<proteinExistence type="predicted"/>
<feature type="domain" description="HTH iclR-type" evidence="4">
    <location>
        <begin position="10"/>
        <end position="71"/>
    </location>
</feature>
<dbReference type="InterPro" id="IPR036390">
    <property type="entry name" value="WH_DNA-bd_sf"/>
</dbReference>
<evidence type="ECO:0000259" key="5">
    <source>
        <dbReference type="PROSITE" id="PS51078"/>
    </source>
</evidence>
<dbReference type="InterPro" id="IPR050707">
    <property type="entry name" value="HTH_MetabolicPath_Reg"/>
</dbReference>
<dbReference type="Gene3D" id="3.30.450.40">
    <property type="match status" value="1"/>
</dbReference>
<keyword evidence="2" id="KW-0238">DNA-binding</keyword>
<organism evidence="6 7">
    <name type="scientific">Verrucomicrobia subdivision 6 bacterium BACL9 MAG-120507-bin52</name>
    <dbReference type="NCBI Taxonomy" id="1655590"/>
    <lineage>
        <taxon>Bacteria</taxon>
        <taxon>Pseudomonadati</taxon>
        <taxon>Verrucomicrobiota</taxon>
        <taxon>Verrucomicrobiia</taxon>
        <taxon>Verrucomicrobiales</taxon>
        <taxon>Verrucomicrobia subdivision 6</taxon>
    </lineage>
</organism>
<evidence type="ECO:0000256" key="1">
    <source>
        <dbReference type="ARBA" id="ARBA00023015"/>
    </source>
</evidence>
<dbReference type="AlphaFoldDB" id="A0A0R2RR54"/>
<gene>
    <name evidence="6" type="ORF">ABR82_08840</name>
</gene>